<dbReference type="GO" id="GO:0003677">
    <property type="term" value="F:DNA binding"/>
    <property type="evidence" value="ECO:0007669"/>
    <property type="project" value="UniProtKB-KW"/>
</dbReference>
<feature type="compositionally biased region" description="Basic and acidic residues" evidence="7">
    <location>
        <begin position="460"/>
        <end position="479"/>
    </location>
</feature>
<dbReference type="InterPro" id="IPR011039">
    <property type="entry name" value="TFIIF_interaction"/>
</dbReference>
<keyword evidence="3" id="KW-0805">Transcription regulation</keyword>
<dbReference type="InterPro" id="IPR008851">
    <property type="entry name" value="TFIIF-alpha"/>
</dbReference>
<feature type="compositionally biased region" description="Acidic residues" evidence="7">
    <location>
        <begin position="357"/>
        <end position="370"/>
    </location>
</feature>
<keyword evidence="5" id="KW-0804">Transcription</keyword>
<dbReference type="GO" id="GO:0032968">
    <property type="term" value="P:positive regulation of transcription elongation by RNA polymerase II"/>
    <property type="evidence" value="ECO:0007669"/>
    <property type="project" value="InterPro"/>
</dbReference>
<evidence type="ECO:0000256" key="1">
    <source>
        <dbReference type="ARBA" id="ARBA00004123"/>
    </source>
</evidence>
<dbReference type="GO" id="GO:0005674">
    <property type="term" value="C:transcription factor TFIIF complex"/>
    <property type="evidence" value="ECO:0007669"/>
    <property type="project" value="TreeGrafter"/>
</dbReference>
<evidence type="ECO:0000256" key="2">
    <source>
        <dbReference type="ARBA" id="ARBA00005249"/>
    </source>
</evidence>
<evidence type="ECO:0000256" key="7">
    <source>
        <dbReference type="SAM" id="MobiDB-lite"/>
    </source>
</evidence>
<feature type="region of interest" description="Disordered" evidence="7">
    <location>
        <begin position="1"/>
        <end position="64"/>
    </location>
</feature>
<feature type="compositionally biased region" description="Basic residues" evidence="7">
    <location>
        <begin position="425"/>
        <end position="434"/>
    </location>
</feature>
<dbReference type="PANTHER" id="PTHR13011:SF0">
    <property type="entry name" value="GENERAL TRANSCRIPTION FACTOR IIF SUBUNIT 1"/>
    <property type="match status" value="1"/>
</dbReference>
<evidence type="ECO:0000256" key="5">
    <source>
        <dbReference type="ARBA" id="ARBA00023163"/>
    </source>
</evidence>
<dbReference type="STRING" id="879819.A0A0J0XX17"/>
<evidence type="ECO:0000313" key="8">
    <source>
        <dbReference type="EMBL" id="KLT45612.1"/>
    </source>
</evidence>
<keyword evidence="4" id="KW-0238">DNA-binding</keyword>
<dbReference type="Proteomes" id="UP000053611">
    <property type="component" value="Unassembled WGS sequence"/>
</dbReference>
<accession>A0A0J0XX17</accession>
<evidence type="ECO:0000256" key="3">
    <source>
        <dbReference type="ARBA" id="ARBA00023015"/>
    </source>
</evidence>
<feature type="region of interest" description="Disordered" evidence="7">
    <location>
        <begin position="357"/>
        <end position="639"/>
    </location>
</feature>
<keyword evidence="6" id="KW-0539">Nucleus</keyword>
<comment type="subcellular location">
    <subcellularLocation>
        <location evidence="1">Nucleus</location>
    </subcellularLocation>
</comment>
<proteinExistence type="inferred from homology"/>
<dbReference type="GO" id="GO:0006367">
    <property type="term" value="P:transcription initiation at RNA polymerase II promoter"/>
    <property type="evidence" value="ECO:0007669"/>
    <property type="project" value="InterPro"/>
</dbReference>
<feature type="compositionally biased region" description="Basic and acidic residues" evidence="7">
    <location>
        <begin position="414"/>
        <end position="424"/>
    </location>
</feature>
<dbReference type="OrthoDB" id="76676at2759"/>
<evidence type="ECO:0000256" key="6">
    <source>
        <dbReference type="ARBA" id="ARBA00023242"/>
    </source>
</evidence>
<organism evidence="8 9">
    <name type="scientific">Cutaneotrichosporon oleaginosum</name>
    <dbReference type="NCBI Taxonomy" id="879819"/>
    <lineage>
        <taxon>Eukaryota</taxon>
        <taxon>Fungi</taxon>
        <taxon>Dikarya</taxon>
        <taxon>Basidiomycota</taxon>
        <taxon>Agaricomycotina</taxon>
        <taxon>Tremellomycetes</taxon>
        <taxon>Trichosporonales</taxon>
        <taxon>Trichosporonaceae</taxon>
        <taxon>Cutaneotrichosporon</taxon>
    </lineage>
</organism>
<feature type="compositionally biased region" description="Pro residues" evidence="7">
    <location>
        <begin position="37"/>
        <end position="48"/>
    </location>
</feature>
<dbReference type="PANTHER" id="PTHR13011">
    <property type="entry name" value="TFIIF-ALPHA"/>
    <property type="match status" value="1"/>
</dbReference>
<keyword evidence="9" id="KW-1185">Reference proteome</keyword>
<feature type="compositionally biased region" description="Basic and acidic residues" evidence="7">
    <location>
        <begin position="371"/>
        <end position="393"/>
    </location>
</feature>
<dbReference type="GeneID" id="28986932"/>
<sequence length="720" mass="79649">MDAAFFLKKKAKPNAIRGRVPLPPASSTGRPPATVARPPPRPKAPLPPRKIGLQAEPPRVPTTNGENILKFDIVSAAPGQKLRFNIMKLNSTKEVDPGALPAPIMMNRKQPGPKNLPQLAIDNEGKVIGRYVFDDEGNPVLDEEGKPTIEKKVEMDMSLVGSAPGTNNKRRGKRQTKEVFHQDVEVIKLRREEANPWVLESKNKTPESAETAAHIPEHWVGRMVEQAALPTVLLINDGTEANFTMIPLGRTYKFEPERPFKVMDADQAHKYFEKQAKGGGQDRWSQRQEGPGGAYVVKTERHALEDRANRMEWKIMQKKGKAPSANVKRERFEDDYVREGRNLGRGLEGGVDEELDYNADEDFQDDDDVDTFYKDGDDEEKQLQEERQKKEYRMANYTFGDRKDEDDDDDDDLFGDKQKLSKDGKRLRRLQRKQAHGEDADMYESSDDDTESSDEDEDKDKDKEKDKERRPPGSAEKSHPGSRSGSRPPDGRSGSPAPRLHPPGQRPGAGSALLAKRAASRGVSPRPPGAPGSSRAGSPLARGSSPVAREGSPAVRAGSPAVPRGSSPLPGTREGTPNHVKPGKRKATASPLDPSAPARPASRPPKRRSEESDASPAAKKKHKSGSATPMIDPNERFEGMIERKPVLEWLQSLSGPITMKQAAGQWGKHMKSYPAEKARNQKRLAAFIKEFADTVPTDPPTFDAAGKPERMIIIKDKYRA</sequence>
<feature type="compositionally biased region" description="Acidic residues" evidence="7">
    <location>
        <begin position="404"/>
        <end position="413"/>
    </location>
</feature>
<dbReference type="GO" id="GO:0016251">
    <property type="term" value="F:RNA polymerase II general transcription initiation factor activity"/>
    <property type="evidence" value="ECO:0007669"/>
    <property type="project" value="TreeGrafter"/>
</dbReference>
<dbReference type="GO" id="GO:0001096">
    <property type="term" value="F:TFIIF-class transcription factor complex binding"/>
    <property type="evidence" value="ECO:0007669"/>
    <property type="project" value="TreeGrafter"/>
</dbReference>
<name>A0A0J0XX17_9TREE</name>
<evidence type="ECO:0000256" key="4">
    <source>
        <dbReference type="ARBA" id="ARBA00023125"/>
    </source>
</evidence>
<evidence type="ECO:0000313" key="9">
    <source>
        <dbReference type="Proteomes" id="UP000053611"/>
    </source>
</evidence>
<dbReference type="AlphaFoldDB" id="A0A0J0XX17"/>
<reference evidence="8 9" key="1">
    <citation type="submission" date="2015-03" db="EMBL/GenBank/DDBJ databases">
        <title>Genomics and transcriptomics of the oil-accumulating basidiomycete yeast T. oleaginosus allow insights into substrate utilization and the diverse evolutionary trajectories of mating systems in fungi.</title>
        <authorList>
            <consortium name="DOE Joint Genome Institute"/>
            <person name="Kourist R."/>
            <person name="Kracht O."/>
            <person name="Bracharz F."/>
            <person name="Lipzen A."/>
            <person name="Nolan M."/>
            <person name="Ohm R."/>
            <person name="Grigoriev I."/>
            <person name="Sun S."/>
            <person name="Heitman J."/>
            <person name="Bruck T."/>
            <person name="Nowrousian M."/>
        </authorList>
    </citation>
    <scope>NUCLEOTIDE SEQUENCE [LARGE SCALE GENOMIC DNA]</scope>
    <source>
        <strain evidence="8 9">IBC0246</strain>
    </source>
</reference>
<feature type="compositionally biased region" description="Low complexity" evidence="7">
    <location>
        <begin position="589"/>
        <end position="601"/>
    </location>
</feature>
<dbReference type="SUPFAM" id="SSF50916">
    <property type="entry name" value="Rap30/74 interaction domains"/>
    <property type="match status" value="1"/>
</dbReference>
<feature type="compositionally biased region" description="Acidic residues" evidence="7">
    <location>
        <begin position="440"/>
        <end position="459"/>
    </location>
</feature>
<dbReference type="RefSeq" id="XP_018282103.1">
    <property type="nucleotide sequence ID" value="XM_018426329.1"/>
</dbReference>
<dbReference type="EMBL" id="KQ087180">
    <property type="protein sequence ID" value="KLT45612.1"/>
    <property type="molecule type" value="Genomic_DNA"/>
</dbReference>
<protein>
    <submittedName>
        <fullName evidence="8">Uncharacterized protein</fullName>
    </submittedName>
</protein>
<feature type="compositionally biased region" description="Low complexity" evidence="7">
    <location>
        <begin position="481"/>
        <end position="498"/>
    </location>
</feature>
<gene>
    <name evidence="8" type="ORF">CC85DRAFT_325349</name>
</gene>
<comment type="similarity">
    <text evidence="2">Belongs to the TFIIF alpha subunit family.</text>
</comment>